<dbReference type="InterPro" id="IPR036589">
    <property type="entry name" value="HCY_dom_sf"/>
</dbReference>
<organism evidence="4">
    <name type="scientific">hydrocarbon metagenome</name>
    <dbReference type="NCBI Taxonomy" id="938273"/>
    <lineage>
        <taxon>unclassified sequences</taxon>
        <taxon>metagenomes</taxon>
        <taxon>ecological metagenomes</taxon>
    </lineage>
</organism>
<dbReference type="GO" id="GO:0032259">
    <property type="term" value="P:methylation"/>
    <property type="evidence" value="ECO:0007669"/>
    <property type="project" value="UniProtKB-KW"/>
</dbReference>
<sequence length="296" mass="33397">MIDRLSIDACYENKKRPLILDGAIGSYLQETSNLEATSMWSSLMNVSQKDKVIALHKEYINSGADIITANTFRTNPIAYKSVKIDISNQELVRHSVNLTHEARGSKKVIIAGSNAPAEDCYQIERTFSIEELVDNHKKHIQYLWDAGVDIILNETFSHLDEIEIVSQICSRKNIPFIISLYLAPELKILSGEDIYVVIDFVKKFNPTAIALNCISIETFSKIDISKLSNIKWGFYLNCGSGEVTDHNITCGINPKDYSEFIKRYLYADPLFIGSCCGSNPTHTKALKELVDEVYRD</sequence>
<dbReference type="GO" id="GO:0008705">
    <property type="term" value="F:methionine synthase activity"/>
    <property type="evidence" value="ECO:0007669"/>
    <property type="project" value="UniProtKB-EC"/>
</dbReference>
<evidence type="ECO:0000259" key="3">
    <source>
        <dbReference type="PROSITE" id="PS50970"/>
    </source>
</evidence>
<reference evidence="4" key="1">
    <citation type="journal article" date="2015" name="Proc. Natl. Acad. Sci. U.S.A.">
        <title>Networks of energetic and metabolic interactions define dynamics in microbial communities.</title>
        <authorList>
            <person name="Embree M."/>
            <person name="Liu J.K."/>
            <person name="Al-Bassam M.M."/>
            <person name="Zengler K."/>
        </authorList>
    </citation>
    <scope>NUCLEOTIDE SEQUENCE</scope>
</reference>
<name>A0A0W8FVN3_9ZZZZ</name>
<dbReference type="PANTHER" id="PTHR11103">
    <property type="entry name" value="SLR1189 PROTEIN"/>
    <property type="match status" value="1"/>
</dbReference>
<dbReference type="InterPro" id="IPR003726">
    <property type="entry name" value="HCY_dom"/>
</dbReference>
<feature type="domain" description="Hcy-binding" evidence="3">
    <location>
        <begin position="6"/>
        <end position="290"/>
    </location>
</feature>
<accession>A0A0W8FVN3</accession>
<evidence type="ECO:0000256" key="1">
    <source>
        <dbReference type="ARBA" id="ARBA00022603"/>
    </source>
</evidence>
<proteinExistence type="predicted"/>
<comment type="caution">
    <text evidence="4">The sequence shown here is derived from an EMBL/GenBank/DDBJ whole genome shotgun (WGS) entry which is preliminary data.</text>
</comment>
<dbReference type="Gene3D" id="3.20.20.330">
    <property type="entry name" value="Homocysteine-binding-like domain"/>
    <property type="match status" value="1"/>
</dbReference>
<dbReference type="Pfam" id="PF02574">
    <property type="entry name" value="S-methyl_trans"/>
    <property type="match status" value="1"/>
</dbReference>
<dbReference type="EMBL" id="LNQE01000804">
    <property type="protein sequence ID" value="KUG24884.1"/>
    <property type="molecule type" value="Genomic_DNA"/>
</dbReference>
<gene>
    <name evidence="4" type="ORF">ASZ90_005303</name>
</gene>
<keyword evidence="2 4" id="KW-0808">Transferase</keyword>
<dbReference type="PANTHER" id="PTHR11103:SF18">
    <property type="entry name" value="SLR1189 PROTEIN"/>
    <property type="match status" value="1"/>
</dbReference>
<evidence type="ECO:0000313" key="4">
    <source>
        <dbReference type="EMBL" id="KUG24884.1"/>
    </source>
</evidence>
<dbReference type="EC" id="2.1.1.13" evidence="4"/>
<dbReference type="AlphaFoldDB" id="A0A0W8FVN3"/>
<dbReference type="PROSITE" id="PS50970">
    <property type="entry name" value="HCY"/>
    <property type="match status" value="1"/>
</dbReference>
<dbReference type="SUPFAM" id="SSF82282">
    <property type="entry name" value="Homocysteine S-methyltransferase"/>
    <property type="match status" value="1"/>
</dbReference>
<keyword evidence="1 4" id="KW-0489">Methyltransferase</keyword>
<protein>
    <submittedName>
        <fullName evidence="4">5-methyltetrahydrofolate--homocysteine methyltransferase</fullName>
        <ecNumber evidence="4">2.1.1.13</ecNumber>
    </submittedName>
</protein>
<evidence type="ECO:0000256" key="2">
    <source>
        <dbReference type="ARBA" id="ARBA00022679"/>
    </source>
</evidence>